<gene>
    <name evidence="1" type="ORF">LCGC14_3109100</name>
</gene>
<dbReference type="Gene3D" id="3.30.420.40">
    <property type="match status" value="2"/>
</dbReference>
<protein>
    <submittedName>
        <fullName evidence="1">Uncharacterized protein</fullName>
    </submittedName>
</protein>
<name>A0A0F8W5Q9_9ZZZZ</name>
<dbReference type="Gene3D" id="3.30.1490.300">
    <property type="match status" value="1"/>
</dbReference>
<evidence type="ECO:0000313" key="1">
    <source>
        <dbReference type="EMBL" id="KKK52022.1"/>
    </source>
</evidence>
<dbReference type="AlphaFoldDB" id="A0A0F8W5Q9"/>
<proteinExistence type="predicted"/>
<comment type="caution">
    <text evidence="1">The sequence shown here is derived from an EMBL/GenBank/DDBJ whole genome shotgun (WGS) entry which is preliminary data.</text>
</comment>
<sequence length="267" mass="29098">MRRAALSIEGARISVAVAGGTISWNMTVLKRMEAELPHADEDRTQALKELLSGLHDEHGVKGVVIGLEPASFTHTFIDLPVTSRQDVAHALTFELEKYLPLPPEEYVLDFHSERIAAGGSRNLILSALKEKLRWIADAFGESGMSLLGLRCTAFEALNELRASRSVDSCMYIYQGAASAAAITLKGTEPLALSFRPLGDPDNPDKSSETTVRQMMEGHNGDVFITGVEGTPTYTGERVSTFKITPTDALLASGRRGRTYDMDFTPPE</sequence>
<feature type="non-terminal residue" evidence="1">
    <location>
        <position position="267"/>
    </location>
</feature>
<dbReference type="EMBL" id="LAZR01067226">
    <property type="protein sequence ID" value="KKK52022.1"/>
    <property type="molecule type" value="Genomic_DNA"/>
</dbReference>
<accession>A0A0F8W5Q9</accession>
<dbReference type="SUPFAM" id="SSF53067">
    <property type="entry name" value="Actin-like ATPase domain"/>
    <property type="match status" value="1"/>
</dbReference>
<reference evidence="1" key="1">
    <citation type="journal article" date="2015" name="Nature">
        <title>Complex archaea that bridge the gap between prokaryotes and eukaryotes.</title>
        <authorList>
            <person name="Spang A."/>
            <person name="Saw J.H."/>
            <person name="Jorgensen S.L."/>
            <person name="Zaremba-Niedzwiedzka K."/>
            <person name="Martijn J."/>
            <person name="Lind A.E."/>
            <person name="van Eijk R."/>
            <person name="Schleper C."/>
            <person name="Guy L."/>
            <person name="Ettema T.J."/>
        </authorList>
    </citation>
    <scope>NUCLEOTIDE SEQUENCE</scope>
</reference>
<organism evidence="1">
    <name type="scientific">marine sediment metagenome</name>
    <dbReference type="NCBI Taxonomy" id="412755"/>
    <lineage>
        <taxon>unclassified sequences</taxon>
        <taxon>metagenomes</taxon>
        <taxon>ecological metagenomes</taxon>
    </lineage>
</organism>
<dbReference type="InterPro" id="IPR043129">
    <property type="entry name" value="ATPase_NBD"/>
</dbReference>